<dbReference type="Gene3D" id="3.10.450.50">
    <property type="match status" value="1"/>
</dbReference>
<proteinExistence type="predicted"/>
<accession>A0A9D1Z0R1</accession>
<name>A0A9D1Z0R1_9BACT</name>
<gene>
    <name evidence="2" type="ORF">H9828_08075</name>
</gene>
<dbReference type="InterPro" id="IPR037401">
    <property type="entry name" value="SnoaL-like"/>
</dbReference>
<comment type="caution">
    <text evidence="2">The sequence shown here is derived from an EMBL/GenBank/DDBJ whole genome shotgun (WGS) entry which is preliminary data.</text>
</comment>
<dbReference type="EMBL" id="DXDA01000064">
    <property type="protein sequence ID" value="HIY69359.1"/>
    <property type="molecule type" value="Genomic_DNA"/>
</dbReference>
<dbReference type="Proteomes" id="UP000886844">
    <property type="component" value="Unassembled WGS sequence"/>
</dbReference>
<dbReference type="InterPro" id="IPR032710">
    <property type="entry name" value="NTF2-like_dom_sf"/>
</dbReference>
<reference evidence="2" key="1">
    <citation type="journal article" date="2021" name="PeerJ">
        <title>Extensive microbial diversity within the chicken gut microbiome revealed by metagenomics and culture.</title>
        <authorList>
            <person name="Gilroy R."/>
            <person name="Ravi A."/>
            <person name="Getino M."/>
            <person name="Pursley I."/>
            <person name="Horton D.L."/>
            <person name="Alikhan N.F."/>
            <person name="Baker D."/>
            <person name="Gharbi K."/>
            <person name="Hall N."/>
            <person name="Watson M."/>
            <person name="Adriaenssens E.M."/>
            <person name="Foster-Nyarko E."/>
            <person name="Jarju S."/>
            <person name="Secka A."/>
            <person name="Antonio M."/>
            <person name="Oren A."/>
            <person name="Chaudhuri R.R."/>
            <person name="La Ragione R."/>
            <person name="Hildebrand F."/>
            <person name="Pallen M.J."/>
        </authorList>
    </citation>
    <scope>NUCLEOTIDE SEQUENCE</scope>
    <source>
        <strain evidence="2">5134</strain>
    </source>
</reference>
<sequence length="139" mass="17105">MDPKERERKIEHWFGMWLRKEEPAIEELFTPDCLYTESWGPEYRGSKAVEHWFREWNTRGRVIAWEIRRYTHSEERSYVEWFFEDRMDDGRTERFDGISVIEWQNGRIASLKEYGCRIPHYDPYAQERPAASETEKSWF</sequence>
<evidence type="ECO:0000259" key="1">
    <source>
        <dbReference type="Pfam" id="PF12680"/>
    </source>
</evidence>
<dbReference type="Pfam" id="PF12680">
    <property type="entry name" value="SnoaL_2"/>
    <property type="match status" value="1"/>
</dbReference>
<evidence type="ECO:0000313" key="2">
    <source>
        <dbReference type="EMBL" id="HIY69359.1"/>
    </source>
</evidence>
<reference evidence="2" key="2">
    <citation type="submission" date="2021-04" db="EMBL/GenBank/DDBJ databases">
        <authorList>
            <person name="Gilroy R."/>
        </authorList>
    </citation>
    <scope>NUCLEOTIDE SEQUENCE</scope>
    <source>
        <strain evidence="2">5134</strain>
    </source>
</reference>
<protein>
    <submittedName>
        <fullName evidence="2">Nuclear transport factor 2 family protein</fullName>
    </submittedName>
</protein>
<dbReference type="AlphaFoldDB" id="A0A9D1Z0R1"/>
<evidence type="ECO:0000313" key="3">
    <source>
        <dbReference type="Proteomes" id="UP000886844"/>
    </source>
</evidence>
<feature type="domain" description="SnoaL-like" evidence="1">
    <location>
        <begin position="11"/>
        <end position="110"/>
    </location>
</feature>
<dbReference type="SUPFAM" id="SSF54427">
    <property type="entry name" value="NTF2-like"/>
    <property type="match status" value="1"/>
</dbReference>
<organism evidence="2 3">
    <name type="scientific">Candidatus Alistipes intestinigallinarum</name>
    <dbReference type="NCBI Taxonomy" id="2838440"/>
    <lineage>
        <taxon>Bacteria</taxon>
        <taxon>Pseudomonadati</taxon>
        <taxon>Bacteroidota</taxon>
        <taxon>Bacteroidia</taxon>
        <taxon>Bacteroidales</taxon>
        <taxon>Rikenellaceae</taxon>
        <taxon>Alistipes</taxon>
    </lineage>
</organism>